<evidence type="ECO:0000313" key="2">
    <source>
        <dbReference type="EMBL" id="PSU48817.1"/>
    </source>
</evidence>
<sequence>MIQVCITELVTKESSFTTLMTHEIHQMWQQRQQDTFMGVNNIPIRWISITHQKNTQCVVIVNGRNESFWKYQEVFYEFSRRGFDVFAFDHRGQGASGRITTDPEVGHVDSFNDYVEDLHQFVDGIVKPSHYKHAFILAHSMGGAITTLYLEQHPYVFDAAVLNAPMFGIRMPAVLHCIAPFMAKMLTKVAAKYQQQPSYLFGQKAYYEASFENNDQCQSLLRYVWAKHLYQVHPELRIGGPSARWLWQALTAANDCIRDAEKLKTPVLLLQAGNDTIVDNKAQRRFNCVSEQCQIKVIEQARHELLMEKDELRNQVLMETVSFFDRFTVIN</sequence>
<dbReference type="InterPro" id="IPR029058">
    <property type="entry name" value="AB_hydrolase_fold"/>
</dbReference>
<evidence type="ECO:0000259" key="1">
    <source>
        <dbReference type="Pfam" id="PF12146"/>
    </source>
</evidence>
<comment type="caution">
    <text evidence="2">The sequence shown here is derived from an EMBL/GenBank/DDBJ whole genome shotgun (WGS) entry which is preliminary data.</text>
</comment>
<dbReference type="RefSeq" id="WP_107242567.1">
    <property type="nucleotide sequence ID" value="NZ_JAKJUA010000007.1"/>
</dbReference>
<organism evidence="2 3">
    <name type="scientific">Photobacterium frigidiphilum</name>
    <dbReference type="NCBI Taxonomy" id="264736"/>
    <lineage>
        <taxon>Bacteria</taxon>
        <taxon>Pseudomonadati</taxon>
        <taxon>Pseudomonadota</taxon>
        <taxon>Gammaproteobacteria</taxon>
        <taxon>Vibrionales</taxon>
        <taxon>Vibrionaceae</taxon>
        <taxon>Photobacterium</taxon>
    </lineage>
</organism>
<dbReference type="AlphaFoldDB" id="A0A2T3JIR2"/>
<keyword evidence="3" id="KW-1185">Reference proteome</keyword>
<dbReference type="Proteomes" id="UP000240987">
    <property type="component" value="Unassembled WGS sequence"/>
</dbReference>
<dbReference type="PANTHER" id="PTHR11614">
    <property type="entry name" value="PHOSPHOLIPASE-RELATED"/>
    <property type="match status" value="1"/>
</dbReference>
<gene>
    <name evidence="2" type="ORF">C9J12_09930</name>
</gene>
<accession>A0A2T3JIR2</accession>
<proteinExistence type="predicted"/>
<dbReference type="SUPFAM" id="SSF53474">
    <property type="entry name" value="alpha/beta-Hydrolases"/>
    <property type="match status" value="1"/>
</dbReference>
<dbReference type="EMBL" id="PYMJ01000008">
    <property type="protein sequence ID" value="PSU48817.1"/>
    <property type="molecule type" value="Genomic_DNA"/>
</dbReference>
<name>A0A2T3JIR2_9GAMM</name>
<protein>
    <submittedName>
        <fullName evidence="2">Lysophospholipase</fullName>
    </submittedName>
</protein>
<dbReference type="Gene3D" id="3.40.50.1820">
    <property type="entry name" value="alpha/beta hydrolase"/>
    <property type="match status" value="1"/>
</dbReference>
<reference evidence="2 3" key="1">
    <citation type="submission" date="2018-01" db="EMBL/GenBank/DDBJ databases">
        <title>Whole genome sequencing of Histamine producing bacteria.</title>
        <authorList>
            <person name="Butler K."/>
        </authorList>
    </citation>
    <scope>NUCLEOTIDE SEQUENCE [LARGE SCALE GENOMIC DNA]</scope>
    <source>
        <strain evidence="2 3">JCM 12947</strain>
    </source>
</reference>
<evidence type="ECO:0000313" key="3">
    <source>
        <dbReference type="Proteomes" id="UP000240987"/>
    </source>
</evidence>
<dbReference type="InterPro" id="IPR022742">
    <property type="entry name" value="Hydrolase_4"/>
</dbReference>
<dbReference type="InterPro" id="IPR051044">
    <property type="entry name" value="MAG_DAG_Lipase"/>
</dbReference>
<feature type="domain" description="Serine aminopeptidase S33" evidence="1">
    <location>
        <begin position="53"/>
        <end position="310"/>
    </location>
</feature>
<dbReference type="Pfam" id="PF12146">
    <property type="entry name" value="Hydrolase_4"/>
    <property type="match status" value="1"/>
</dbReference>
<dbReference type="OrthoDB" id="9788260at2"/>